<reference evidence="3" key="1">
    <citation type="journal article" date="2017" name="Cell">
        <title>Insights into land plant evolution garnered from the Marchantia polymorpha genome.</title>
        <authorList>
            <person name="Bowman J.L."/>
            <person name="Kohchi T."/>
            <person name="Yamato K.T."/>
            <person name="Jenkins J."/>
            <person name="Shu S."/>
            <person name="Ishizaki K."/>
            <person name="Yamaoka S."/>
            <person name="Nishihama R."/>
            <person name="Nakamura Y."/>
            <person name="Berger F."/>
            <person name="Adam C."/>
            <person name="Aki S.S."/>
            <person name="Althoff F."/>
            <person name="Araki T."/>
            <person name="Arteaga-Vazquez M.A."/>
            <person name="Balasubrmanian S."/>
            <person name="Barry K."/>
            <person name="Bauer D."/>
            <person name="Boehm C.R."/>
            <person name="Briginshaw L."/>
            <person name="Caballero-Perez J."/>
            <person name="Catarino B."/>
            <person name="Chen F."/>
            <person name="Chiyoda S."/>
            <person name="Chovatia M."/>
            <person name="Davies K.M."/>
            <person name="Delmans M."/>
            <person name="Demura T."/>
            <person name="Dierschke T."/>
            <person name="Dolan L."/>
            <person name="Dorantes-Acosta A.E."/>
            <person name="Eklund D.M."/>
            <person name="Florent S.N."/>
            <person name="Flores-Sandoval E."/>
            <person name="Fujiyama A."/>
            <person name="Fukuzawa H."/>
            <person name="Galik B."/>
            <person name="Grimanelli D."/>
            <person name="Grimwood J."/>
            <person name="Grossniklaus U."/>
            <person name="Hamada T."/>
            <person name="Haseloff J."/>
            <person name="Hetherington A.J."/>
            <person name="Higo A."/>
            <person name="Hirakawa Y."/>
            <person name="Hundley H.N."/>
            <person name="Ikeda Y."/>
            <person name="Inoue K."/>
            <person name="Inoue S.I."/>
            <person name="Ishida S."/>
            <person name="Jia Q."/>
            <person name="Kakita M."/>
            <person name="Kanazawa T."/>
            <person name="Kawai Y."/>
            <person name="Kawashima T."/>
            <person name="Kennedy M."/>
            <person name="Kinose K."/>
            <person name="Kinoshita T."/>
            <person name="Kohara Y."/>
            <person name="Koide E."/>
            <person name="Komatsu K."/>
            <person name="Kopischke S."/>
            <person name="Kubo M."/>
            <person name="Kyozuka J."/>
            <person name="Lagercrantz U."/>
            <person name="Lin S.S."/>
            <person name="Lindquist E."/>
            <person name="Lipzen A.M."/>
            <person name="Lu C.W."/>
            <person name="De Luna E."/>
            <person name="Martienssen R.A."/>
            <person name="Minamino N."/>
            <person name="Mizutani M."/>
            <person name="Mizutani M."/>
            <person name="Mochizuki N."/>
            <person name="Monte I."/>
            <person name="Mosher R."/>
            <person name="Nagasaki H."/>
            <person name="Nakagami H."/>
            <person name="Naramoto S."/>
            <person name="Nishitani K."/>
            <person name="Ohtani M."/>
            <person name="Okamoto T."/>
            <person name="Okumura M."/>
            <person name="Phillips J."/>
            <person name="Pollak B."/>
            <person name="Reinders A."/>
            <person name="Rovekamp M."/>
            <person name="Sano R."/>
            <person name="Sawa S."/>
            <person name="Schmid M.W."/>
            <person name="Shirakawa M."/>
            <person name="Solano R."/>
            <person name="Spunde A."/>
            <person name="Suetsugu N."/>
            <person name="Sugano S."/>
            <person name="Sugiyama A."/>
            <person name="Sun R."/>
            <person name="Suzuki Y."/>
            <person name="Takenaka M."/>
            <person name="Takezawa D."/>
            <person name="Tomogane H."/>
            <person name="Tsuzuki M."/>
            <person name="Ueda T."/>
            <person name="Umeda M."/>
            <person name="Ward J.M."/>
            <person name="Watanabe Y."/>
            <person name="Yazaki K."/>
            <person name="Yokoyama R."/>
            <person name="Yoshitake Y."/>
            <person name="Yotsui I."/>
            <person name="Zachgo S."/>
            <person name="Schmutz J."/>
        </authorList>
    </citation>
    <scope>NUCLEOTIDE SEQUENCE [LARGE SCALE GENOMIC DNA]</scope>
    <source>
        <strain evidence="3">Tak-1</strain>
    </source>
</reference>
<evidence type="ECO:0000313" key="2">
    <source>
        <dbReference type="EMBL" id="PTQ33651.1"/>
    </source>
</evidence>
<sequence>MTEALCSQQTKCFSCCLLAVLRYTQDSAMTGFSHRSECCTVLRRPLLLPLPLPTSPTVHSLSRPTSSELCCAHSGPPPSPDINFATILEFYLLLRVCRRTLARCSQTSPSDRGPFAFTYMYTPRPSRAPPPTLQFRYLYSLTTPSDSRPIHPIPGSRRLRAPTQPEFPTQPNPTPARPTPPHCADHIRAAGSVQVPGTPLPSAADTWSPINVGTA</sequence>
<feature type="region of interest" description="Disordered" evidence="1">
    <location>
        <begin position="196"/>
        <end position="215"/>
    </location>
</feature>
<protein>
    <submittedName>
        <fullName evidence="2">Uncharacterized protein</fullName>
    </submittedName>
</protein>
<accession>A0A2R6WIK3</accession>
<dbReference type="Gramene" id="Mp4g05090.1">
    <property type="protein sequence ID" value="Mp4g05090.1.cds1"/>
    <property type="gene ID" value="Mp4g05090"/>
</dbReference>
<evidence type="ECO:0000256" key="1">
    <source>
        <dbReference type="SAM" id="MobiDB-lite"/>
    </source>
</evidence>
<feature type="region of interest" description="Disordered" evidence="1">
    <location>
        <begin position="146"/>
        <end position="182"/>
    </location>
</feature>
<dbReference type="AlphaFoldDB" id="A0A2R6WIK3"/>
<gene>
    <name evidence="2" type="ORF">MARPO_0087s0080</name>
</gene>
<keyword evidence="3" id="KW-1185">Reference proteome</keyword>
<evidence type="ECO:0000313" key="3">
    <source>
        <dbReference type="Proteomes" id="UP000244005"/>
    </source>
</evidence>
<dbReference type="EMBL" id="KZ772759">
    <property type="protein sequence ID" value="PTQ33651.1"/>
    <property type="molecule type" value="Genomic_DNA"/>
</dbReference>
<feature type="compositionally biased region" description="Pro residues" evidence="1">
    <location>
        <begin position="168"/>
        <end position="181"/>
    </location>
</feature>
<name>A0A2R6WIK3_MARPO</name>
<proteinExistence type="predicted"/>
<organism evidence="2 3">
    <name type="scientific">Marchantia polymorpha</name>
    <name type="common">Common liverwort</name>
    <name type="synonym">Marchantia aquatica</name>
    <dbReference type="NCBI Taxonomy" id="3197"/>
    <lineage>
        <taxon>Eukaryota</taxon>
        <taxon>Viridiplantae</taxon>
        <taxon>Streptophyta</taxon>
        <taxon>Embryophyta</taxon>
        <taxon>Marchantiophyta</taxon>
        <taxon>Marchantiopsida</taxon>
        <taxon>Marchantiidae</taxon>
        <taxon>Marchantiales</taxon>
        <taxon>Marchantiaceae</taxon>
        <taxon>Marchantia</taxon>
    </lineage>
</organism>
<dbReference type="Proteomes" id="UP000244005">
    <property type="component" value="Unassembled WGS sequence"/>
</dbReference>